<evidence type="ECO:0000256" key="3">
    <source>
        <dbReference type="ARBA" id="ARBA00022679"/>
    </source>
</evidence>
<dbReference type="GO" id="GO:0016020">
    <property type="term" value="C:membrane"/>
    <property type="evidence" value="ECO:0007669"/>
    <property type="project" value="GOC"/>
</dbReference>
<dbReference type="UniPathway" id="UPA00973"/>
<reference evidence="9 10" key="1">
    <citation type="journal article" date="2012" name="J. Bacteriol.">
        <title>Genome sequence of proteorhodopsin-containing sea ice bacterium Glaciecola punicea ACAM 611T.</title>
        <authorList>
            <person name="Qin Q.-L."/>
            <person name="Xie B.-B."/>
            <person name="Shu Y.-L."/>
            <person name="Rong J.-C."/>
            <person name="Zhao D.-L."/>
            <person name="Zhang X.-Y."/>
            <person name="Chen X.-L."/>
            <person name="Zhou B.-C."/>
            <person name="Zhanga Y.-Z."/>
        </authorList>
    </citation>
    <scope>NUCLEOTIDE SEQUENCE [LARGE SCALE GENOMIC DNA]</scope>
    <source>
        <strain evidence="9 10">ACAM 611</strain>
    </source>
</reference>
<proteinExistence type="inferred from homology"/>
<dbReference type="InterPro" id="IPR007691">
    <property type="entry name" value="LpxD"/>
</dbReference>
<feature type="active site" description="Proton acceptor" evidence="7">
    <location>
        <position position="239"/>
    </location>
</feature>
<gene>
    <name evidence="7 9" type="primary">lpxD</name>
    <name evidence="9" type="ORF">GPUN_0202</name>
</gene>
<dbReference type="Gene3D" id="3.40.1390.10">
    <property type="entry name" value="MurE/MurF, N-terminal domain"/>
    <property type="match status" value="1"/>
</dbReference>
<comment type="catalytic activity">
    <reaction evidence="7">
        <text>a UDP-3-O-[(3R)-3-hydroxyacyl]-alpha-D-glucosamine + a (3R)-hydroxyacyl-[ACP] = a UDP-2-N,3-O-bis[(3R)-3-hydroxyacyl]-alpha-D-glucosamine + holo-[ACP] + H(+)</text>
        <dbReference type="Rhea" id="RHEA:53836"/>
        <dbReference type="Rhea" id="RHEA-COMP:9685"/>
        <dbReference type="Rhea" id="RHEA-COMP:9945"/>
        <dbReference type="ChEBI" id="CHEBI:15378"/>
        <dbReference type="ChEBI" id="CHEBI:64479"/>
        <dbReference type="ChEBI" id="CHEBI:78827"/>
        <dbReference type="ChEBI" id="CHEBI:137740"/>
        <dbReference type="ChEBI" id="CHEBI:137748"/>
        <dbReference type="EC" id="2.3.1.191"/>
    </reaction>
</comment>
<dbReference type="Proteomes" id="UP000053586">
    <property type="component" value="Unassembled WGS sequence"/>
</dbReference>
<dbReference type="NCBIfam" id="TIGR01853">
    <property type="entry name" value="lipid_A_lpxD"/>
    <property type="match status" value="1"/>
</dbReference>
<dbReference type="HAMAP" id="MF_00523">
    <property type="entry name" value="LpxD"/>
    <property type="match status" value="1"/>
</dbReference>
<dbReference type="GO" id="GO:0016410">
    <property type="term" value="F:N-acyltransferase activity"/>
    <property type="evidence" value="ECO:0007669"/>
    <property type="project" value="InterPro"/>
</dbReference>
<evidence type="ECO:0000259" key="8">
    <source>
        <dbReference type="Pfam" id="PF04613"/>
    </source>
</evidence>
<evidence type="ECO:0000313" key="9">
    <source>
        <dbReference type="EMBL" id="GAB54356.1"/>
    </source>
</evidence>
<keyword evidence="6 7" id="KW-0012">Acyltransferase</keyword>
<dbReference type="PANTHER" id="PTHR43378:SF2">
    <property type="entry name" value="UDP-3-O-ACYLGLUCOSAMINE N-ACYLTRANSFERASE 1, MITOCHONDRIAL-RELATED"/>
    <property type="match status" value="1"/>
</dbReference>
<comment type="caution">
    <text evidence="9">The sequence shown here is derived from an EMBL/GenBank/DDBJ whole genome shotgun (WGS) entry which is preliminary data.</text>
</comment>
<keyword evidence="2 7" id="KW-0441">Lipid A biosynthesis</keyword>
<accession>H5T7S9</accession>
<sequence>MTGKTLAQIAQAIGGETKGDASVVITQMGDLGKAQPHQLSFLSNAKFAKDLATTKAGGVILRVHDAVNYTGNAIIMSDPYVGFAKAAQLLDSTPVQERGIAPSAVVHPSAKLGDNVSVAAGAVVSAHAIVSDNVVIGANCFIGELAILGAGVNLRANVTIYHRVELGQNVSIHSGTVIGCDGFGYANEKGSWTKIPQTGTVVIGEGTEIGANCAIDRGAIGNTIIGKNCIIDNLVHIAHNVEIGDHSCICGATGIAGSAVLGKYVVVAGQCAINGHIRIADEVQITGQSMVTKSIKEAGVYSSGMPVAPNRLWQKNTVQLRQIGKLVDRVKALEQAAKNSPSK</sequence>
<dbReference type="OrthoDB" id="9784739at2"/>
<comment type="pathway">
    <text evidence="7">Bacterial outer membrane biogenesis; LPS lipid A biosynthesis.</text>
</comment>
<dbReference type="InterPro" id="IPR020573">
    <property type="entry name" value="UDP_GlcNAc_AcTrfase_non-rep"/>
</dbReference>
<protein>
    <recommendedName>
        <fullName evidence="7">UDP-3-O-acylglucosamine N-acyltransferase</fullName>
        <ecNumber evidence="7">2.3.1.191</ecNumber>
    </recommendedName>
</protein>
<comment type="subunit">
    <text evidence="7">Homotrimer.</text>
</comment>
<dbReference type="RefSeq" id="WP_006002506.1">
    <property type="nucleotide sequence ID" value="NZ_BAET01000003.1"/>
</dbReference>
<keyword evidence="1 7" id="KW-0444">Lipid biosynthesis</keyword>
<evidence type="ECO:0000256" key="1">
    <source>
        <dbReference type="ARBA" id="ARBA00022516"/>
    </source>
</evidence>
<keyword evidence="10" id="KW-1185">Reference proteome</keyword>
<organism evidence="9 10">
    <name type="scientific">Glaciecola punicea ACAM 611</name>
    <dbReference type="NCBI Taxonomy" id="1121923"/>
    <lineage>
        <taxon>Bacteria</taxon>
        <taxon>Pseudomonadati</taxon>
        <taxon>Pseudomonadota</taxon>
        <taxon>Gammaproteobacteria</taxon>
        <taxon>Alteromonadales</taxon>
        <taxon>Alteromonadaceae</taxon>
        <taxon>Glaciecola</taxon>
    </lineage>
</organism>
<dbReference type="EMBL" id="BAET01000003">
    <property type="protein sequence ID" value="GAB54356.1"/>
    <property type="molecule type" value="Genomic_DNA"/>
</dbReference>
<keyword evidence="5 7" id="KW-0443">Lipid metabolism</keyword>
<dbReference type="CDD" id="cd03352">
    <property type="entry name" value="LbH_LpxD"/>
    <property type="match status" value="1"/>
</dbReference>
<evidence type="ECO:0000256" key="6">
    <source>
        <dbReference type="ARBA" id="ARBA00023315"/>
    </source>
</evidence>
<dbReference type="Pfam" id="PF00132">
    <property type="entry name" value="Hexapep"/>
    <property type="match status" value="2"/>
</dbReference>
<dbReference type="AlphaFoldDB" id="H5T7S9"/>
<comment type="function">
    <text evidence="7">Catalyzes the N-acylation of UDP-3-O-acylglucosamine using 3-hydroxyacyl-ACP as the acyl donor. Is involved in the biosynthesis of lipid A, a phosphorylated glycolipid that anchors the lipopolysaccharide to the outer membrane of the cell.</text>
</comment>
<evidence type="ECO:0000313" key="10">
    <source>
        <dbReference type="Proteomes" id="UP000053586"/>
    </source>
</evidence>
<dbReference type="eggNOG" id="COG1044">
    <property type="taxonomic scope" value="Bacteria"/>
</dbReference>
<reference evidence="9 10" key="2">
    <citation type="journal article" date="2017" name="Antonie Van Leeuwenhoek">
        <title>Rhizobium rhizosphaerae sp. nov., a novel species isolated from rice rhizosphere.</title>
        <authorList>
            <person name="Zhao J.J."/>
            <person name="Zhang J."/>
            <person name="Zhang R.J."/>
            <person name="Zhang C.W."/>
            <person name="Yin H.Q."/>
            <person name="Zhang X.X."/>
        </authorList>
    </citation>
    <scope>NUCLEOTIDE SEQUENCE [LARGE SCALE GENOMIC DNA]</scope>
    <source>
        <strain evidence="9 10">ACAM 611</strain>
    </source>
</reference>
<dbReference type="Pfam" id="PF04613">
    <property type="entry name" value="LpxD"/>
    <property type="match status" value="1"/>
</dbReference>
<dbReference type="NCBIfam" id="NF002060">
    <property type="entry name" value="PRK00892.1"/>
    <property type="match status" value="1"/>
</dbReference>
<dbReference type="Gene3D" id="2.160.10.10">
    <property type="entry name" value="Hexapeptide repeat proteins"/>
    <property type="match status" value="1"/>
</dbReference>
<evidence type="ECO:0000256" key="2">
    <source>
        <dbReference type="ARBA" id="ARBA00022556"/>
    </source>
</evidence>
<evidence type="ECO:0000256" key="7">
    <source>
        <dbReference type="HAMAP-Rule" id="MF_00523"/>
    </source>
</evidence>
<dbReference type="EC" id="2.3.1.191" evidence="7"/>
<dbReference type="GO" id="GO:0009245">
    <property type="term" value="P:lipid A biosynthetic process"/>
    <property type="evidence" value="ECO:0007669"/>
    <property type="project" value="UniProtKB-UniRule"/>
</dbReference>
<name>H5T7S9_9ALTE</name>
<dbReference type="InterPro" id="IPR011004">
    <property type="entry name" value="Trimer_LpxA-like_sf"/>
</dbReference>
<dbReference type="PANTHER" id="PTHR43378">
    <property type="entry name" value="UDP-3-O-ACYLGLUCOSAMINE N-ACYLTRANSFERASE"/>
    <property type="match status" value="1"/>
</dbReference>
<dbReference type="STRING" id="56804.BAE46_10720"/>
<feature type="domain" description="UDP-3-O-[3-hydroxymyristoyl] glucosamine N-acyltransferase non-repeat region" evidence="8">
    <location>
        <begin position="23"/>
        <end position="89"/>
    </location>
</feature>
<dbReference type="GO" id="GO:0103118">
    <property type="term" value="F:UDP-3-O-[(3R)-3-hydroxyacyl]-glucosamine N-acyltransferase activity"/>
    <property type="evidence" value="ECO:0007669"/>
    <property type="project" value="UniProtKB-EC"/>
</dbReference>
<evidence type="ECO:0000256" key="4">
    <source>
        <dbReference type="ARBA" id="ARBA00022737"/>
    </source>
</evidence>
<comment type="similarity">
    <text evidence="7">Belongs to the transferase hexapeptide repeat family. LpxD subfamily.</text>
</comment>
<evidence type="ECO:0000256" key="5">
    <source>
        <dbReference type="ARBA" id="ARBA00023098"/>
    </source>
</evidence>
<keyword evidence="4 7" id="KW-0677">Repeat</keyword>
<dbReference type="SUPFAM" id="SSF51161">
    <property type="entry name" value="Trimeric LpxA-like enzymes"/>
    <property type="match status" value="1"/>
</dbReference>
<keyword evidence="3 7" id="KW-0808">Transferase</keyword>
<dbReference type="InterPro" id="IPR001451">
    <property type="entry name" value="Hexapep"/>
</dbReference>